<evidence type="ECO:0000256" key="9">
    <source>
        <dbReference type="SAM" id="MobiDB-lite"/>
    </source>
</evidence>
<comment type="catalytic activity">
    <reaction evidence="1">
        <text>ATP + protein L-histidine = ADP + protein N-phospho-L-histidine.</text>
        <dbReference type="EC" id="2.7.13.3"/>
    </reaction>
</comment>
<keyword evidence="3 7" id="KW-0597">Phosphoprotein</keyword>
<dbReference type="PROSITE" id="PS01124">
    <property type="entry name" value="HTH_ARAC_FAMILY_2"/>
    <property type="match status" value="1"/>
</dbReference>
<dbReference type="SUPFAM" id="SSF47384">
    <property type="entry name" value="Homodimeric domain of signal transducing histidine kinase"/>
    <property type="match status" value="1"/>
</dbReference>
<dbReference type="PANTHER" id="PTHR43547:SF2">
    <property type="entry name" value="HYBRID SIGNAL TRANSDUCTION HISTIDINE KINASE C"/>
    <property type="match status" value="1"/>
</dbReference>
<dbReference type="EC" id="2.7.13.3" evidence="2"/>
<name>A0ABW6AK88_9BACT</name>
<evidence type="ECO:0000256" key="6">
    <source>
        <dbReference type="ARBA" id="ARBA00023163"/>
    </source>
</evidence>
<dbReference type="EMBL" id="JBHUOM010000007">
    <property type="protein sequence ID" value="MFD2934863.1"/>
    <property type="molecule type" value="Genomic_DNA"/>
</dbReference>
<evidence type="ECO:0000256" key="4">
    <source>
        <dbReference type="ARBA" id="ARBA00023015"/>
    </source>
</evidence>
<evidence type="ECO:0000256" key="8">
    <source>
        <dbReference type="PROSITE-ProRule" id="PRU00339"/>
    </source>
</evidence>
<dbReference type="Pfam" id="PF00512">
    <property type="entry name" value="HisKA"/>
    <property type="match status" value="1"/>
</dbReference>
<dbReference type="SUPFAM" id="SSF52172">
    <property type="entry name" value="CheY-like"/>
    <property type="match status" value="1"/>
</dbReference>
<dbReference type="InterPro" id="IPR011006">
    <property type="entry name" value="CheY-like_superfamily"/>
</dbReference>
<feature type="domain" description="Histidine kinase" evidence="11">
    <location>
        <begin position="474"/>
        <end position="698"/>
    </location>
</feature>
<dbReference type="SMART" id="SM00387">
    <property type="entry name" value="HATPase_c"/>
    <property type="match status" value="1"/>
</dbReference>
<evidence type="ECO:0000259" key="11">
    <source>
        <dbReference type="PROSITE" id="PS50109"/>
    </source>
</evidence>
<organism evidence="13 14">
    <name type="scientific">Spirosoma flavum</name>
    <dbReference type="NCBI Taxonomy" id="2048557"/>
    <lineage>
        <taxon>Bacteria</taxon>
        <taxon>Pseudomonadati</taxon>
        <taxon>Bacteroidota</taxon>
        <taxon>Cytophagia</taxon>
        <taxon>Cytophagales</taxon>
        <taxon>Cytophagaceae</taxon>
        <taxon>Spirosoma</taxon>
    </lineage>
</organism>
<dbReference type="PRINTS" id="PR00344">
    <property type="entry name" value="BCTRLSENSOR"/>
</dbReference>
<dbReference type="Proteomes" id="UP001597512">
    <property type="component" value="Unassembled WGS sequence"/>
</dbReference>
<dbReference type="InterPro" id="IPR005467">
    <property type="entry name" value="His_kinase_dom"/>
</dbReference>
<dbReference type="SUPFAM" id="SSF48452">
    <property type="entry name" value="TPR-like"/>
    <property type="match status" value="2"/>
</dbReference>
<evidence type="ECO:0000256" key="2">
    <source>
        <dbReference type="ARBA" id="ARBA00012438"/>
    </source>
</evidence>
<dbReference type="Gene3D" id="1.10.287.130">
    <property type="match status" value="1"/>
</dbReference>
<keyword evidence="14" id="KW-1185">Reference proteome</keyword>
<dbReference type="CDD" id="cd00082">
    <property type="entry name" value="HisKA"/>
    <property type="match status" value="1"/>
</dbReference>
<evidence type="ECO:0000313" key="13">
    <source>
        <dbReference type="EMBL" id="MFD2934863.1"/>
    </source>
</evidence>
<dbReference type="InterPro" id="IPR009057">
    <property type="entry name" value="Homeodomain-like_sf"/>
</dbReference>
<dbReference type="SUPFAM" id="SSF46689">
    <property type="entry name" value="Homeodomain-like"/>
    <property type="match status" value="1"/>
</dbReference>
<sequence length="988" mass="110554">MKRLLFLLFFGIDLLTGHRSAMAQQSKRDSLENLLQHTSADTNRVILLNKAVGLYFSNNPQKAKQYAEQALRLAQKLDYQRGIGRSYLSLGIYQWSQGQYLPAVQLAKTALPYFEALNDQNGLASVYSTIGLNLRGLGDFSQATTYYFKSLRASEKAGDLASVAKTYNNIGIVFKYQEKYDQALYYYWQSFRKSAGVDVRNQAGVLANIGVIYQLKKNNPKAISYLNQARSRFLALNEPMGLVICDNDLSETYCRMAQYDRAEAAVQQALKASNELGYKPGLVSSLLSLGEIRLQTGRAGESFAFFNKGLPLAEQLKQQAGRLRVYKGLAMAHAQLGDFAKAYQFQSKWVALKDSAFNEESAKKIAGVQASYQFEKKQAEIELLKKDQQVAQLWRNTIGAGLLAALIIAGLVVSRQRLKIRNNQVLLDQGKVVAAKNQQLEAQTHLLGNQAAVLTNQAQQLQELDEVKSRFFTNVTHEFRTPLTLIIGTLSEKLHLLSSTTETVIRRDEVTVMYRNSERLLHLINQLLDLSKIESGRLELQLQTDDIKPLLNVSVALFSSLAAQRNIQLSVKLSPQDLLVNYDANQLEKVLTNLLSNAFKFTPDGGEIYVGAESIQVDGSAFVRLTVDDSGVGIAPDQIERVFERFYQGVAPRVDRQPGTGVGLSLVKEIVDLHQGTIRIERKPGSGARFVILLPLTESDQVAASLPTPKHSPRVIDFSPPTPDSSAIVQGDDERPLLLIVEDNDDVRTFIRNLMQPTYRVLERENGLLGLTAAQDHLPDLIISDWMMPDMDGIELCHRIKTDERTSHIPFILLTALSAQDKRLTGLQTGADDYLTKPFDSRELLARGQNLIANRRKLHERFSREVRIQPKDITVTSADEKFLVRVIQIVENNLSKADFSAEQFGQEAGLSRMQLHRKLVCLTGLAAGDFIRLMRLKRAAQLLDARTGTISEIAYEVGFNSLSYFAKCFRDQFGMLPTEYQSRLSSPV</sequence>
<evidence type="ECO:0000256" key="1">
    <source>
        <dbReference type="ARBA" id="ARBA00000085"/>
    </source>
</evidence>
<dbReference type="RefSeq" id="WP_381501678.1">
    <property type="nucleotide sequence ID" value="NZ_JBHUOM010000007.1"/>
</dbReference>
<evidence type="ECO:0000259" key="12">
    <source>
        <dbReference type="PROSITE" id="PS50110"/>
    </source>
</evidence>
<dbReference type="Gene3D" id="3.30.565.10">
    <property type="entry name" value="Histidine kinase-like ATPase, C-terminal domain"/>
    <property type="match status" value="1"/>
</dbReference>
<dbReference type="SMART" id="SM00342">
    <property type="entry name" value="HTH_ARAC"/>
    <property type="match status" value="1"/>
</dbReference>
<feature type="domain" description="Response regulatory" evidence="12">
    <location>
        <begin position="737"/>
        <end position="852"/>
    </location>
</feature>
<evidence type="ECO:0000256" key="5">
    <source>
        <dbReference type="ARBA" id="ARBA00023125"/>
    </source>
</evidence>
<dbReference type="PROSITE" id="PS50005">
    <property type="entry name" value="TPR"/>
    <property type="match status" value="1"/>
</dbReference>
<feature type="domain" description="HTH araC/xylS-type" evidence="10">
    <location>
        <begin position="884"/>
        <end position="983"/>
    </location>
</feature>
<reference evidence="14" key="1">
    <citation type="journal article" date="2019" name="Int. J. Syst. Evol. Microbiol.">
        <title>The Global Catalogue of Microorganisms (GCM) 10K type strain sequencing project: providing services to taxonomists for standard genome sequencing and annotation.</title>
        <authorList>
            <consortium name="The Broad Institute Genomics Platform"/>
            <consortium name="The Broad Institute Genome Sequencing Center for Infectious Disease"/>
            <person name="Wu L."/>
            <person name="Ma J."/>
        </authorList>
    </citation>
    <scope>NUCLEOTIDE SEQUENCE [LARGE SCALE GENOMIC DNA]</scope>
    <source>
        <strain evidence="14">KCTC 52490</strain>
    </source>
</reference>
<dbReference type="SMART" id="SM00448">
    <property type="entry name" value="REC"/>
    <property type="match status" value="1"/>
</dbReference>
<dbReference type="InterPro" id="IPR001789">
    <property type="entry name" value="Sig_transdc_resp-reg_receiver"/>
</dbReference>
<dbReference type="Pfam" id="PF00072">
    <property type="entry name" value="Response_reg"/>
    <property type="match status" value="1"/>
</dbReference>
<protein>
    <recommendedName>
        <fullName evidence="2">histidine kinase</fullName>
        <ecNumber evidence="2">2.7.13.3</ecNumber>
    </recommendedName>
</protein>
<evidence type="ECO:0000256" key="7">
    <source>
        <dbReference type="PROSITE-ProRule" id="PRU00169"/>
    </source>
</evidence>
<evidence type="ECO:0000313" key="14">
    <source>
        <dbReference type="Proteomes" id="UP001597512"/>
    </source>
</evidence>
<dbReference type="InterPro" id="IPR003661">
    <property type="entry name" value="HisK_dim/P_dom"/>
</dbReference>
<dbReference type="Gene3D" id="3.40.50.2300">
    <property type="match status" value="1"/>
</dbReference>
<dbReference type="InterPro" id="IPR019734">
    <property type="entry name" value="TPR_rpt"/>
</dbReference>
<dbReference type="InterPro" id="IPR036097">
    <property type="entry name" value="HisK_dim/P_sf"/>
</dbReference>
<dbReference type="Gene3D" id="1.10.10.60">
    <property type="entry name" value="Homeodomain-like"/>
    <property type="match status" value="1"/>
</dbReference>
<dbReference type="InterPro" id="IPR004358">
    <property type="entry name" value="Sig_transdc_His_kin-like_C"/>
</dbReference>
<comment type="caution">
    <text evidence="13">The sequence shown here is derived from an EMBL/GenBank/DDBJ whole genome shotgun (WGS) entry which is preliminary data.</text>
</comment>
<dbReference type="Pfam" id="PF02518">
    <property type="entry name" value="HATPase_c"/>
    <property type="match status" value="1"/>
</dbReference>
<keyword evidence="8" id="KW-0802">TPR repeat</keyword>
<dbReference type="InterPro" id="IPR036890">
    <property type="entry name" value="HATPase_C_sf"/>
</dbReference>
<dbReference type="PROSITE" id="PS50109">
    <property type="entry name" value="HIS_KIN"/>
    <property type="match status" value="1"/>
</dbReference>
<dbReference type="PROSITE" id="PS00041">
    <property type="entry name" value="HTH_ARAC_FAMILY_1"/>
    <property type="match status" value="1"/>
</dbReference>
<dbReference type="Gene3D" id="1.25.40.10">
    <property type="entry name" value="Tetratricopeptide repeat domain"/>
    <property type="match status" value="2"/>
</dbReference>
<feature type="modified residue" description="4-aspartylphosphate" evidence="7">
    <location>
        <position position="785"/>
    </location>
</feature>
<dbReference type="Pfam" id="PF12833">
    <property type="entry name" value="HTH_18"/>
    <property type="match status" value="1"/>
</dbReference>
<dbReference type="PANTHER" id="PTHR43547">
    <property type="entry name" value="TWO-COMPONENT HISTIDINE KINASE"/>
    <property type="match status" value="1"/>
</dbReference>
<evidence type="ECO:0000256" key="3">
    <source>
        <dbReference type="ARBA" id="ARBA00022553"/>
    </source>
</evidence>
<evidence type="ECO:0000259" key="10">
    <source>
        <dbReference type="PROSITE" id="PS01124"/>
    </source>
</evidence>
<feature type="repeat" description="TPR" evidence="8">
    <location>
        <begin position="124"/>
        <end position="157"/>
    </location>
</feature>
<dbReference type="SMART" id="SM00388">
    <property type="entry name" value="HisKA"/>
    <property type="match status" value="1"/>
</dbReference>
<accession>A0ABW6AK88</accession>
<dbReference type="InterPro" id="IPR018062">
    <property type="entry name" value="HTH_AraC-typ_CS"/>
</dbReference>
<proteinExistence type="predicted"/>
<keyword evidence="6" id="KW-0804">Transcription</keyword>
<dbReference type="InterPro" id="IPR018060">
    <property type="entry name" value="HTH_AraC"/>
</dbReference>
<dbReference type="Pfam" id="PF13424">
    <property type="entry name" value="TPR_12"/>
    <property type="match status" value="1"/>
</dbReference>
<dbReference type="InterPro" id="IPR011990">
    <property type="entry name" value="TPR-like_helical_dom_sf"/>
</dbReference>
<dbReference type="SUPFAM" id="SSF55874">
    <property type="entry name" value="ATPase domain of HSP90 chaperone/DNA topoisomerase II/histidine kinase"/>
    <property type="match status" value="1"/>
</dbReference>
<dbReference type="InterPro" id="IPR003594">
    <property type="entry name" value="HATPase_dom"/>
</dbReference>
<feature type="region of interest" description="Disordered" evidence="9">
    <location>
        <begin position="705"/>
        <end position="729"/>
    </location>
</feature>
<dbReference type="SMART" id="SM00028">
    <property type="entry name" value="TPR"/>
    <property type="match status" value="8"/>
</dbReference>
<keyword evidence="4" id="KW-0805">Transcription regulation</keyword>
<gene>
    <name evidence="13" type="ORF">ACFS25_13795</name>
</gene>
<dbReference type="PROSITE" id="PS50110">
    <property type="entry name" value="RESPONSE_REGULATORY"/>
    <property type="match status" value="1"/>
</dbReference>
<keyword evidence="5" id="KW-0238">DNA-binding</keyword>